<comment type="subcellular location">
    <subcellularLocation>
        <location evidence="1">Cell membrane</location>
        <topology evidence="1">Multi-pass membrane protein</topology>
    </subcellularLocation>
</comment>
<keyword evidence="3" id="KW-0813">Transport</keyword>
<comment type="caution">
    <text evidence="10">The sequence shown here is derived from an EMBL/GenBank/DDBJ whole genome shotgun (WGS) entry which is preliminary data.</text>
</comment>
<keyword evidence="4" id="KW-1003">Cell membrane</keyword>
<feature type="domain" description="EamA" evidence="9">
    <location>
        <begin position="150"/>
        <end position="283"/>
    </location>
</feature>
<dbReference type="EMBL" id="JAPDOG010000001">
    <property type="protein sequence ID" value="MCW3780186.1"/>
    <property type="molecule type" value="Genomic_DNA"/>
</dbReference>
<evidence type="ECO:0000313" key="10">
    <source>
        <dbReference type="EMBL" id="MCW3780186.1"/>
    </source>
</evidence>
<keyword evidence="5 8" id="KW-0812">Transmembrane</keyword>
<feature type="transmembrane region" description="Helical" evidence="8">
    <location>
        <begin position="268"/>
        <end position="288"/>
    </location>
</feature>
<keyword evidence="6 8" id="KW-1133">Transmembrane helix</keyword>
<feature type="domain" description="EamA" evidence="9">
    <location>
        <begin position="6"/>
        <end position="141"/>
    </location>
</feature>
<comment type="similarity">
    <text evidence="2">Belongs to the EamA transporter family.</text>
</comment>
<feature type="transmembrane region" description="Helical" evidence="8">
    <location>
        <begin position="244"/>
        <end position="262"/>
    </location>
</feature>
<feature type="transmembrane region" description="Helical" evidence="8">
    <location>
        <begin position="214"/>
        <end position="232"/>
    </location>
</feature>
<keyword evidence="7 8" id="KW-0472">Membrane</keyword>
<dbReference type="PANTHER" id="PTHR22911">
    <property type="entry name" value="ACYL-MALONYL CONDENSING ENZYME-RELATED"/>
    <property type="match status" value="1"/>
</dbReference>
<evidence type="ECO:0000256" key="2">
    <source>
        <dbReference type="ARBA" id="ARBA00007362"/>
    </source>
</evidence>
<dbReference type="NCBIfam" id="TIGR00688">
    <property type="entry name" value="rarD"/>
    <property type="match status" value="1"/>
</dbReference>
<dbReference type="InterPro" id="IPR004626">
    <property type="entry name" value="RarD"/>
</dbReference>
<name>A0ABT3IXU0_9RHOB</name>
<dbReference type="Proteomes" id="UP001207582">
    <property type="component" value="Unassembled WGS sequence"/>
</dbReference>
<feature type="transmembrane region" description="Helical" evidence="8">
    <location>
        <begin position="101"/>
        <end position="118"/>
    </location>
</feature>
<evidence type="ECO:0000256" key="5">
    <source>
        <dbReference type="ARBA" id="ARBA00022692"/>
    </source>
</evidence>
<evidence type="ECO:0000256" key="7">
    <source>
        <dbReference type="ARBA" id="ARBA00023136"/>
    </source>
</evidence>
<feature type="transmembrane region" description="Helical" evidence="8">
    <location>
        <begin position="70"/>
        <end position="89"/>
    </location>
</feature>
<feature type="transmembrane region" description="Helical" evidence="8">
    <location>
        <begin position="176"/>
        <end position="194"/>
    </location>
</feature>
<dbReference type="Pfam" id="PF00892">
    <property type="entry name" value="EamA"/>
    <property type="match status" value="2"/>
</dbReference>
<evidence type="ECO:0000256" key="4">
    <source>
        <dbReference type="ARBA" id="ARBA00022475"/>
    </source>
</evidence>
<reference evidence="10 11" key="1">
    <citation type="submission" date="2022-10" db="EMBL/GenBank/DDBJ databases">
        <title>Defluviimonas sp. CAU 1641 isolated from mud.</title>
        <authorList>
            <person name="Kim W."/>
        </authorList>
    </citation>
    <scope>NUCLEOTIDE SEQUENCE [LARGE SCALE GENOMIC DNA]</scope>
    <source>
        <strain evidence="10 11">CAU 1641</strain>
    </source>
</reference>
<dbReference type="RefSeq" id="WP_264770786.1">
    <property type="nucleotide sequence ID" value="NZ_JAPDOG010000001.1"/>
</dbReference>
<evidence type="ECO:0000256" key="3">
    <source>
        <dbReference type="ARBA" id="ARBA00022448"/>
    </source>
</evidence>
<dbReference type="InterPro" id="IPR000620">
    <property type="entry name" value="EamA_dom"/>
</dbReference>
<dbReference type="InterPro" id="IPR037185">
    <property type="entry name" value="EmrE-like"/>
</dbReference>
<evidence type="ECO:0000256" key="8">
    <source>
        <dbReference type="SAM" id="Phobius"/>
    </source>
</evidence>
<evidence type="ECO:0000259" key="9">
    <source>
        <dbReference type="Pfam" id="PF00892"/>
    </source>
</evidence>
<sequence length="301" mass="32209">MSEAVKGVLAMVLACTVWGLSGIFYKAVAHVPPPEVLAHRTLWSLVFFLAVLAVQGRLRLLPALVAGRSVLLVAVAALMISANWFGFIWSIQNGRAIEASLGYYIFPLVAVMIGRVIFGETLSRGQWAAVALAALAVTVLTGGLGAAPWIALFLATTFGIYGLLKRRIEAGPVVSVAAEVTLLAPVAALWLWGVHSGHWGRGGGAFGANWPDSVILALSGILTGGPLMLFSYATKRVRMATVGLVQYLNPTLQFAVAALIFAEPVTLWHMIAFPLIWTALAVYSLSALRQERRRRQVPVAV</sequence>
<proteinExistence type="inferred from homology"/>
<dbReference type="PANTHER" id="PTHR22911:SF137">
    <property type="entry name" value="SOLUTE CARRIER FAMILY 35 MEMBER G2-RELATED"/>
    <property type="match status" value="1"/>
</dbReference>
<organism evidence="10 11">
    <name type="scientific">Defluviimonas salinarum</name>
    <dbReference type="NCBI Taxonomy" id="2992147"/>
    <lineage>
        <taxon>Bacteria</taxon>
        <taxon>Pseudomonadati</taxon>
        <taxon>Pseudomonadota</taxon>
        <taxon>Alphaproteobacteria</taxon>
        <taxon>Rhodobacterales</taxon>
        <taxon>Paracoccaceae</taxon>
        <taxon>Albidovulum</taxon>
    </lineage>
</organism>
<accession>A0ABT3IXU0</accession>
<feature type="transmembrane region" description="Helical" evidence="8">
    <location>
        <begin position="147"/>
        <end position="164"/>
    </location>
</feature>
<evidence type="ECO:0000313" key="11">
    <source>
        <dbReference type="Proteomes" id="UP001207582"/>
    </source>
</evidence>
<protein>
    <submittedName>
        <fullName evidence="10">EamA family transporter RarD</fullName>
    </submittedName>
</protein>
<evidence type="ECO:0000256" key="1">
    <source>
        <dbReference type="ARBA" id="ARBA00004651"/>
    </source>
</evidence>
<feature type="transmembrane region" description="Helical" evidence="8">
    <location>
        <begin position="125"/>
        <end position="141"/>
    </location>
</feature>
<keyword evidence="11" id="KW-1185">Reference proteome</keyword>
<feature type="transmembrane region" description="Helical" evidence="8">
    <location>
        <begin position="37"/>
        <end position="58"/>
    </location>
</feature>
<dbReference type="SUPFAM" id="SSF103481">
    <property type="entry name" value="Multidrug resistance efflux transporter EmrE"/>
    <property type="match status" value="2"/>
</dbReference>
<gene>
    <name evidence="10" type="primary">rarD</name>
    <name evidence="10" type="ORF">OM960_01115</name>
</gene>
<feature type="transmembrane region" description="Helical" evidence="8">
    <location>
        <begin position="7"/>
        <end position="25"/>
    </location>
</feature>
<evidence type="ECO:0000256" key="6">
    <source>
        <dbReference type="ARBA" id="ARBA00022989"/>
    </source>
</evidence>